<evidence type="ECO:0000313" key="2">
    <source>
        <dbReference type="EMBL" id="EGF99696.1"/>
    </source>
</evidence>
<feature type="region of interest" description="Disordered" evidence="1">
    <location>
        <begin position="39"/>
        <end position="109"/>
    </location>
</feature>
<accession>F4S6I9</accession>
<dbReference type="InParanoid" id="F4S6I9"/>
<protein>
    <submittedName>
        <fullName evidence="2">Uncharacterized protein</fullName>
    </submittedName>
</protein>
<reference evidence="3" key="1">
    <citation type="journal article" date="2011" name="Proc. Natl. Acad. Sci. U.S.A.">
        <title>Obligate biotrophy features unraveled by the genomic analysis of rust fungi.</title>
        <authorList>
            <person name="Duplessis S."/>
            <person name="Cuomo C.A."/>
            <person name="Lin Y.-C."/>
            <person name="Aerts A."/>
            <person name="Tisserant E."/>
            <person name="Veneault-Fourrey C."/>
            <person name="Joly D.L."/>
            <person name="Hacquard S."/>
            <person name="Amselem J."/>
            <person name="Cantarel B.L."/>
            <person name="Chiu R."/>
            <person name="Coutinho P.M."/>
            <person name="Feau N."/>
            <person name="Field M."/>
            <person name="Frey P."/>
            <person name="Gelhaye E."/>
            <person name="Goldberg J."/>
            <person name="Grabherr M.G."/>
            <person name="Kodira C.D."/>
            <person name="Kohler A."/>
            <person name="Kuees U."/>
            <person name="Lindquist E.A."/>
            <person name="Lucas S.M."/>
            <person name="Mago R."/>
            <person name="Mauceli E."/>
            <person name="Morin E."/>
            <person name="Murat C."/>
            <person name="Pangilinan J.L."/>
            <person name="Park R."/>
            <person name="Pearson M."/>
            <person name="Quesneville H."/>
            <person name="Rouhier N."/>
            <person name="Sakthikumar S."/>
            <person name="Salamov A.A."/>
            <person name="Schmutz J."/>
            <person name="Selles B."/>
            <person name="Shapiro H."/>
            <person name="Tanguay P."/>
            <person name="Tuskan G.A."/>
            <person name="Henrissat B."/>
            <person name="Van de Peer Y."/>
            <person name="Rouze P."/>
            <person name="Ellis J.G."/>
            <person name="Dodds P.N."/>
            <person name="Schein J.E."/>
            <person name="Zhong S."/>
            <person name="Hamelin R.C."/>
            <person name="Grigoriev I.V."/>
            <person name="Szabo L.J."/>
            <person name="Martin F."/>
        </authorList>
    </citation>
    <scope>NUCLEOTIDE SEQUENCE [LARGE SCALE GENOMIC DNA]</scope>
    <source>
        <strain evidence="3">98AG31 / pathotype 3-4-7</strain>
    </source>
</reference>
<dbReference type="GeneID" id="18931025"/>
<dbReference type="KEGG" id="mlr:MELLADRAFT_68360"/>
<organism evidence="3">
    <name type="scientific">Melampsora larici-populina (strain 98AG31 / pathotype 3-4-7)</name>
    <name type="common">Poplar leaf rust fungus</name>
    <dbReference type="NCBI Taxonomy" id="747676"/>
    <lineage>
        <taxon>Eukaryota</taxon>
        <taxon>Fungi</taxon>
        <taxon>Dikarya</taxon>
        <taxon>Basidiomycota</taxon>
        <taxon>Pucciniomycotina</taxon>
        <taxon>Pucciniomycetes</taxon>
        <taxon>Pucciniales</taxon>
        <taxon>Melampsoraceae</taxon>
        <taxon>Melampsora</taxon>
    </lineage>
</organism>
<feature type="region of interest" description="Disordered" evidence="1">
    <location>
        <begin position="439"/>
        <end position="550"/>
    </location>
</feature>
<keyword evidence="3" id="KW-1185">Reference proteome</keyword>
<proteinExistence type="predicted"/>
<dbReference type="AlphaFoldDB" id="F4S6I9"/>
<sequence length="550" mass="61361">MSENLSSELKAFVASQLAELKSQVESKDEDIALLRNQLNEMKMDKKSKASSSSRKATTTFSEETISNKASTSRKYSETPTRPSSKKHPTPNCLKIQQEGKTSDSEATPLPAAGVCCRKKSNTDTIYDTQDALFLTIQVLWGLVDKGAVPEAPDPKTLKEFYSRFTTQAEIESVAQNANSLALIAHNEITTLKDKQLTQKAGRGTLHLKDIHILFIHASLAKLGLRRWGPDLSEATDSLLNSACRISAILAFRQVAAGGAFDTANMDESYINNLRNHRLAFATAMNYQQRYKNFLEDIVSHSDDEPSKDGNYWIIKKLAYRSENATQLLRRLDQEIANANPALIKPTQFRTRKVPILPRKSTFIRPPQRCLLDTLSPTYFNSLPQHLKYTLVKTDKVIFLPNAKKSLLQKPHTHPGEKLSDSKFIKKYYEKISAPYALDPVETSSSSSASEEDEDPRGKGKAKAKGSDVDTDEGTSIHLSDTSGEDEDEACYEEGEFEDDDFLDSEEDKGSEVDEDFDPTKHKIPSSGDESSKKDQRDDQGDKSAMIIDED</sequence>
<feature type="compositionally biased region" description="Polar residues" evidence="1">
    <location>
        <begin position="62"/>
        <end position="82"/>
    </location>
</feature>
<evidence type="ECO:0000313" key="3">
    <source>
        <dbReference type="Proteomes" id="UP000001072"/>
    </source>
</evidence>
<dbReference type="HOGENOM" id="CLU_020173_0_0_1"/>
<evidence type="ECO:0000256" key="1">
    <source>
        <dbReference type="SAM" id="MobiDB-lite"/>
    </source>
</evidence>
<feature type="compositionally biased region" description="Low complexity" evidence="1">
    <location>
        <begin position="49"/>
        <end position="61"/>
    </location>
</feature>
<feature type="compositionally biased region" description="Acidic residues" evidence="1">
    <location>
        <begin position="482"/>
        <end position="516"/>
    </location>
</feature>
<dbReference type="RefSeq" id="XP_007416983.1">
    <property type="nucleotide sequence ID" value="XM_007416921.1"/>
</dbReference>
<name>F4S6I9_MELLP</name>
<feature type="compositionally biased region" description="Basic and acidic residues" evidence="1">
    <location>
        <begin position="529"/>
        <end position="541"/>
    </location>
</feature>
<dbReference type="VEuPathDB" id="FungiDB:MELLADRAFT_68360"/>
<dbReference type="OrthoDB" id="3056461at2759"/>
<dbReference type="EMBL" id="GL883155">
    <property type="protein sequence ID" value="EGF99696.1"/>
    <property type="molecule type" value="Genomic_DNA"/>
</dbReference>
<gene>
    <name evidence="2" type="ORF">MELLADRAFT_68360</name>
</gene>
<dbReference type="Proteomes" id="UP000001072">
    <property type="component" value="Unassembled WGS sequence"/>
</dbReference>